<reference evidence="2 3" key="1">
    <citation type="journal article" date="2023" name="BMC Biol.">
        <title>The compact genome of the sponge Oopsacas minuta (Hexactinellida) is lacking key metazoan core genes.</title>
        <authorList>
            <person name="Santini S."/>
            <person name="Schenkelaars Q."/>
            <person name="Jourda C."/>
            <person name="Duchesne M."/>
            <person name="Belahbib H."/>
            <person name="Rocher C."/>
            <person name="Selva M."/>
            <person name="Riesgo A."/>
            <person name="Vervoort M."/>
            <person name="Leys S.P."/>
            <person name="Kodjabachian L."/>
            <person name="Le Bivic A."/>
            <person name="Borchiellini C."/>
            <person name="Claverie J.M."/>
            <person name="Renard E."/>
        </authorList>
    </citation>
    <scope>NUCLEOTIDE SEQUENCE [LARGE SCALE GENOMIC DNA]</scope>
    <source>
        <strain evidence="2">SPO-2</strain>
    </source>
</reference>
<proteinExistence type="predicted"/>
<gene>
    <name evidence="2" type="ORF">LOD99_12697</name>
</gene>
<evidence type="ECO:0000313" key="2">
    <source>
        <dbReference type="EMBL" id="KAI6646576.1"/>
    </source>
</evidence>
<sequence>MMFNKSIKLENVKEESVIILSSQDHNGFPLLSSLIVKYMQTGYKRSHIITNNRFKWESIFSKFIQKDECPVLYHELFHISNLSCIDCAGDLLVLDNASYSLDKFGSRETISIFLRSKVYLALLHRDLQSDSIIASLKHISPFFIYLNLTDGEYIATTLHSNPPRLHKVLEKYQISPSLQLTSTISTVFNVISTISTSMKPSSTFRLDTNEYEEAERTLLANPFLDSEEPVSQYLAGRGSSDSESDPDDDLNI</sequence>
<evidence type="ECO:0008006" key="4">
    <source>
        <dbReference type="Google" id="ProtNLM"/>
    </source>
</evidence>
<comment type="caution">
    <text evidence="2">The sequence shown here is derived from an EMBL/GenBank/DDBJ whole genome shotgun (WGS) entry which is preliminary data.</text>
</comment>
<dbReference type="Proteomes" id="UP001165289">
    <property type="component" value="Unassembled WGS sequence"/>
</dbReference>
<feature type="region of interest" description="Disordered" evidence="1">
    <location>
        <begin position="224"/>
        <end position="252"/>
    </location>
</feature>
<evidence type="ECO:0000313" key="3">
    <source>
        <dbReference type="Proteomes" id="UP001165289"/>
    </source>
</evidence>
<evidence type="ECO:0000256" key="1">
    <source>
        <dbReference type="SAM" id="MobiDB-lite"/>
    </source>
</evidence>
<protein>
    <recommendedName>
        <fullName evidence="4">Elongator complex protein 5</fullName>
    </recommendedName>
</protein>
<feature type="compositionally biased region" description="Acidic residues" evidence="1">
    <location>
        <begin position="242"/>
        <end position="252"/>
    </location>
</feature>
<organism evidence="2 3">
    <name type="scientific">Oopsacas minuta</name>
    <dbReference type="NCBI Taxonomy" id="111878"/>
    <lineage>
        <taxon>Eukaryota</taxon>
        <taxon>Metazoa</taxon>
        <taxon>Porifera</taxon>
        <taxon>Hexactinellida</taxon>
        <taxon>Hexasterophora</taxon>
        <taxon>Lyssacinosida</taxon>
        <taxon>Leucopsacidae</taxon>
        <taxon>Oopsacas</taxon>
    </lineage>
</organism>
<dbReference type="EMBL" id="JAKMXF010000354">
    <property type="protein sequence ID" value="KAI6646576.1"/>
    <property type="molecule type" value="Genomic_DNA"/>
</dbReference>
<name>A0AAV7JCY3_9METZ</name>
<dbReference type="AlphaFoldDB" id="A0AAV7JCY3"/>
<keyword evidence="3" id="KW-1185">Reference proteome</keyword>
<accession>A0AAV7JCY3</accession>